<evidence type="ECO:0000313" key="3">
    <source>
        <dbReference type="Proteomes" id="UP000198755"/>
    </source>
</evidence>
<evidence type="ECO:0000313" key="2">
    <source>
        <dbReference type="EMBL" id="SFK37812.1"/>
    </source>
</evidence>
<dbReference type="Gene3D" id="2.40.50.100">
    <property type="match status" value="1"/>
</dbReference>
<name>A0A1I3Z160_9HYPH</name>
<dbReference type="GO" id="GO:1990281">
    <property type="term" value="C:efflux pump complex"/>
    <property type="evidence" value="ECO:0007669"/>
    <property type="project" value="TreeGrafter"/>
</dbReference>
<proteinExistence type="predicted"/>
<dbReference type="SUPFAM" id="SSF111369">
    <property type="entry name" value="HlyD-like secretion proteins"/>
    <property type="match status" value="1"/>
</dbReference>
<dbReference type="PANTHER" id="PTHR30469">
    <property type="entry name" value="MULTIDRUG RESISTANCE PROTEIN MDTA"/>
    <property type="match status" value="1"/>
</dbReference>
<dbReference type="STRING" id="1612308.SAMN05444581_1074"/>
<dbReference type="PANTHER" id="PTHR30469:SF18">
    <property type="entry name" value="RESISTANCE-NODULATION-CELL DIVISION (RND) EFFLUX MEMBRANE FUSION PROTEIN-RELATED"/>
    <property type="match status" value="1"/>
</dbReference>
<dbReference type="GO" id="GO:0015562">
    <property type="term" value="F:efflux transmembrane transporter activity"/>
    <property type="evidence" value="ECO:0007669"/>
    <property type="project" value="TreeGrafter"/>
</dbReference>
<organism evidence="2 3">
    <name type="scientific">Methylocapsa palsarum</name>
    <dbReference type="NCBI Taxonomy" id="1612308"/>
    <lineage>
        <taxon>Bacteria</taxon>
        <taxon>Pseudomonadati</taxon>
        <taxon>Pseudomonadota</taxon>
        <taxon>Alphaproteobacteria</taxon>
        <taxon>Hyphomicrobiales</taxon>
        <taxon>Beijerinckiaceae</taxon>
        <taxon>Methylocapsa</taxon>
    </lineage>
</organism>
<keyword evidence="1" id="KW-0732">Signal</keyword>
<dbReference type="AlphaFoldDB" id="A0A1I3Z160"/>
<evidence type="ECO:0000256" key="1">
    <source>
        <dbReference type="SAM" id="SignalP"/>
    </source>
</evidence>
<dbReference type="EMBL" id="FOSN01000007">
    <property type="protein sequence ID" value="SFK37812.1"/>
    <property type="molecule type" value="Genomic_DNA"/>
</dbReference>
<dbReference type="Gene3D" id="1.10.287.470">
    <property type="entry name" value="Helix hairpin bin"/>
    <property type="match status" value="1"/>
</dbReference>
<accession>A0A1I3Z160</accession>
<feature type="signal peptide" evidence="1">
    <location>
        <begin position="1"/>
        <end position="44"/>
    </location>
</feature>
<sequence length="151" mass="15618">MPTPMRKIQPSTGSRAKAPLRFGLILLRTAAAFAVAAGPGSAGAGEADPRKEPPRVQIALVRAANGSEQSFTGVISARVQSNLGFRVPGKVVERYVDAGQGVRAGQPLMRLDNKDLDLALAAKDNAVAAARAAAAQTAADEARYSRLVAKG</sequence>
<reference evidence="2 3" key="1">
    <citation type="submission" date="2016-10" db="EMBL/GenBank/DDBJ databases">
        <authorList>
            <person name="de Groot N.N."/>
        </authorList>
    </citation>
    <scope>NUCLEOTIDE SEQUENCE [LARGE SCALE GENOMIC DNA]</scope>
    <source>
        <strain evidence="2 3">NE2</strain>
    </source>
</reference>
<gene>
    <name evidence="2" type="ORF">SAMN05444581_1074</name>
</gene>
<dbReference type="Proteomes" id="UP000198755">
    <property type="component" value="Unassembled WGS sequence"/>
</dbReference>
<feature type="chain" id="PRO_5011470160" evidence="1">
    <location>
        <begin position="45"/>
        <end position="151"/>
    </location>
</feature>
<protein>
    <submittedName>
        <fullName evidence="2">Biotin-lipoyl like</fullName>
    </submittedName>
</protein>
<keyword evidence="3" id="KW-1185">Reference proteome</keyword>